<dbReference type="RefSeq" id="WP_017232674.1">
    <property type="nucleotide sequence ID" value="NZ_CABPSL010000001.1"/>
</dbReference>
<organism evidence="4 5">
    <name type="scientific">Pandoraea cepalis</name>
    <dbReference type="NCBI Taxonomy" id="2508294"/>
    <lineage>
        <taxon>Bacteria</taxon>
        <taxon>Pseudomonadati</taxon>
        <taxon>Pseudomonadota</taxon>
        <taxon>Betaproteobacteria</taxon>
        <taxon>Burkholderiales</taxon>
        <taxon>Burkholderiaceae</taxon>
        <taxon>Pandoraea</taxon>
    </lineage>
</organism>
<evidence type="ECO:0000313" key="4">
    <source>
        <dbReference type="EMBL" id="VVD68901.1"/>
    </source>
</evidence>
<dbReference type="Proteomes" id="UP000384354">
    <property type="component" value="Unassembled WGS sequence"/>
</dbReference>
<reference evidence="2" key="1">
    <citation type="submission" date="2018-04" db="EMBL/GenBank/DDBJ databases">
        <authorList>
            <person name="Jy Z."/>
        </authorList>
    </citation>
    <scope>NUCLEOTIDE SEQUENCE</scope>
    <source>
        <strain evidence="3">AS13</strain>
        <strain evidence="2">LA18</strain>
    </source>
</reference>
<gene>
    <name evidence="2" type="ORF">DBA34_21220</name>
    <name evidence="3" type="ORF">DBB29_22465</name>
    <name evidence="4" type="ORF">PCE31106_00493</name>
</gene>
<name>A0A5E4S159_9BURK</name>
<accession>A0A5E4S159</accession>
<evidence type="ECO:0000313" key="6">
    <source>
        <dbReference type="Proteomes" id="UP001172788"/>
    </source>
</evidence>
<proteinExistence type="predicted"/>
<evidence type="ECO:0000313" key="3">
    <source>
        <dbReference type="EMBL" id="MDN4580872.1"/>
    </source>
</evidence>
<dbReference type="EMBL" id="QAIC01000042">
    <property type="protein sequence ID" value="MDN4575770.1"/>
    <property type="molecule type" value="Genomic_DNA"/>
</dbReference>
<keyword evidence="1" id="KW-0812">Transmembrane</keyword>
<keyword evidence="1" id="KW-0472">Membrane</keyword>
<dbReference type="Proteomes" id="UP001172791">
    <property type="component" value="Unassembled WGS sequence"/>
</dbReference>
<evidence type="ECO:0000313" key="5">
    <source>
        <dbReference type="Proteomes" id="UP000384354"/>
    </source>
</evidence>
<dbReference type="InterPro" id="IPR054636">
    <property type="entry name" value="CydP"/>
</dbReference>
<dbReference type="AlphaFoldDB" id="A0A5E4S159"/>
<keyword evidence="1" id="KW-1133">Transmembrane helix</keyword>
<dbReference type="OrthoDB" id="9101846at2"/>
<dbReference type="Proteomes" id="UP001172788">
    <property type="component" value="Unassembled WGS sequence"/>
</dbReference>
<sequence length="106" mass="11598">MDTHSPSSLKPPATAAPVAASRPAIAALRAWAMQRWRNRPSRFMFEILIVLAIKVALLFILKHAFFDAPMAKHMQLPPDVVARALIGPQAVEAPSPTPSQGVRHDQ</sequence>
<dbReference type="EMBL" id="QAID01000045">
    <property type="protein sequence ID" value="MDN4580872.1"/>
    <property type="molecule type" value="Genomic_DNA"/>
</dbReference>
<dbReference type="EMBL" id="CABPSL010000001">
    <property type="protein sequence ID" value="VVD68901.1"/>
    <property type="molecule type" value="Genomic_DNA"/>
</dbReference>
<keyword evidence="6" id="KW-1185">Reference proteome</keyword>
<feature type="transmembrane region" description="Helical" evidence="1">
    <location>
        <begin position="43"/>
        <end position="66"/>
    </location>
</feature>
<protein>
    <submittedName>
        <fullName evidence="4">Uncharacterized protein</fullName>
    </submittedName>
</protein>
<reference evidence="4 5" key="2">
    <citation type="submission" date="2019-08" db="EMBL/GenBank/DDBJ databases">
        <authorList>
            <person name="Peeters C."/>
        </authorList>
    </citation>
    <scope>NUCLEOTIDE SEQUENCE [LARGE SCALE GENOMIC DNA]</scope>
    <source>
        <strain evidence="4 5">LMG 31106</strain>
    </source>
</reference>
<evidence type="ECO:0000256" key="1">
    <source>
        <dbReference type="SAM" id="Phobius"/>
    </source>
</evidence>
<dbReference type="NCBIfam" id="NF045611">
    <property type="entry name" value="small_CydP"/>
    <property type="match status" value="1"/>
</dbReference>
<evidence type="ECO:0000313" key="2">
    <source>
        <dbReference type="EMBL" id="MDN4575770.1"/>
    </source>
</evidence>